<proteinExistence type="predicted"/>
<dbReference type="WBParaSite" id="PEQ_0001291201-mRNA-1">
    <property type="protein sequence ID" value="PEQ_0001291201-mRNA-1"/>
    <property type="gene ID" value="PEQ_0001291201"/>
</dbReference>
<sequence>MVFSSLTEALTVRSCDLGYWLSSSSQNVNRFDREQVVGQVAQSLVAEIAFTALFPYVAGQRITSQEVTFIVVTTLYLVHVRDVPGRCSNDAFYLTLIANTI</sequence>
<protein>
    <submittedName>
        <fullName evidence="2">Uncharacterized protein</fullName>
    </submittedName>
</protein>
<dbReference type="Proteomes" id="UP000887564">
    <property type="component" value="Unplaced"/>
</dbReference>
<evidence type="ECO:0000313" key="1">
    <source>
        <dbReference type="Proteomes" id="UP000887564"/>
    </source>
</evidence>
<keyword evidence="1" id="KW-1185">Reference proteome</keyword>
<dbReference type="AlphaFoldDB" id="A0A914S3K4"/>
<accession>A0A914S3K4</accession>
<organism evidence="1 2">
    <name type="scientific">Parascaris equorum</name>
    <name type="common">Equine roundworm</name>
    <dbReference type="NCBI Taxonomy" id="6256"/>
    <lineage>
        <taxon>Eukaryota</taxon>
        <taxon>Metazoa</taxon>
        <taxon>Ecdysozoa</taxon>
        <taxon>Nematoda</taxon>
        <taxon>Chromadorea</taxon>
        <taxon>Rhabditida</taxon>
        <taxon>Spirurina</taxon>
        <taxon>Ascaridomorpha</taxon>
        <taxon>Ascaridoidea</taxon>
        <taxon>Ascarididae</taxon>
        <taxon>Parascaris</taxon>
    </lineage>
</organism>
<evidence type="ECO:0000313" key="2">
    <source>
        <dbReference type="WBParaSite" id="PEQ_0001291201-mRNA-1"/>
    </source>
</evidence>
<reference evidence="2" key="1">
    <citation type="submission" date="2022-11" db="UniProtKB">
        <authorList>
            <consortium name="WormBaseParasite"/>
        </authorList>
    </citation>
    <scope>IDENTIFICATION</scope>
</reference>
<name>A0A914S3K4_PAREQ</name>